<evidence type="ECO:0000313" key="1">
    <source>
        <dbReference type="EMBL" id="KAI9921690.1"/>
    </source>
</evidence>
<dbReference type="EMBL" id="CM047580">
    <property type="protein sequence ID" value="KAI9921690.1"/>
    <property type="molecule type" value="Genomic_DNA"/>
</dbReference>
<organism evidence="1 2">
    <name type="scientific">Peronosclerospora sorghi</name>
    <dbReference type="NCBI Taxonomy" id="230839"/>
    <lineage>
        <taxon>Eukaryota</taxon>
        <taxon>Sar</taxon>
        <taxon>Stramenopiles</taxon>
        <taxon>Oomycota</taxon>
        <taxon>Peronosporomycetes</taxon>
        <taxon>Peronosporales</taxon>
        <taxon>Peronosporaceae</taxon>
        <taxon>Peronosclerospora</taxon>
    </lineage>
</organism>
<sequence>MQYNLRDDQLNLQTLSVLADSAFPVTGTMQGRISTPLIKGELQRAVDRGGDERTITAINNAVTSIRQAA</sequence>
<comment type="caution">
    <text evidence="1">The sequence shown here is derived from an EMBL/GenBank/DDBJ whole genome shotgun (WGS) entry which is preliminary data.</text>
</comment>
<proteinExistence type="predicted"/>
<evidence type="ECO:0000313" key="2">
    <source>
        <dbReference type="Proteomes" id="UP001163321"/>
    </source>
</evidence>
<name>A0ACC0WSL6_9STRA</name>
<gene>
    <name evidence="1" type="ORF">PsorP6_001437</name>
</gene>
<accession>A0ACC0WSL6</accession>
<protein>
    <submittedName>
        <fullName evidence="1">Uncharacterized protein</fullName>
    </submittedName>
</protein>
<dbReference type="Proteomes" id="UP001163321">
    <property type="component" value="Chromosome 1"/>
</dbReference>
<reference evidence="1 2" key="1">
    <citation type="journal article" date="2022" name="bioRxiv">
        <title>The genome of the oomycete Peronosclerospora sorghi, a cosmopolitan pathogen of maize and sorghum, is inflated with dispersed pseudogenes.</title>
        <authorList>
            <person name="Fletcher K."/>
            <person name="Martin F."/>
            <person name="Isakeit T."/>
            <person name="Cavanaugh K."/>
            <person name="Magill C."/>
            <person name="Michelmore R."/>
        </authorList>
    </citation>
    <scope>NUCLEOTIDE SEQUENCE [LARGE SCALE GENOMIC DNA]</scope>
    <source>
        <strain evidence="1">P6</strain>
    </source>
</reference>
<keyword evidence="2" id="KW-1185">Reference proteome</keyword>